<dbReference type="CDD" id="cd23820">
    <property type="entry name" value="RWD_RNF14"/>
    <property type="match status" value="1"/>
</dbReference>
<reference evidence="6" key="1">
    <citation type="submission" date="2017-02" db="UniProtKB">
        <authorList>
            <consortium name="WormBaseParasite"/>
        </authorList>
    </citation>
    <scope>IDENTIFICATION</scope>
</reference>
<name>A0A0R3SZ65_HYMDI</name>
<accession>A0A0R3SZ65</accession>
<dbReference type="STRING" id="6216.A0A0R3SZ65"/>
<dbReference type="InterPro" id="IPR001841">
    <property type="entry name" value="Znf_RING"/>
</dbReference>
<dbReference type="PROSITE" id="PS50089">
    <property type="entry name" value="ZF_RING_2"/>
    <property type="match status" value="1"/>
</dbReference>
<dbReference type="GO" id="GO:0008270">
    <property type="term" value="F:zinc ion binding"/>
    <property type="evidence" value="ECO:0007669"/>
    <property type="project" value="UniProtKB-KW"/>
</dbReference>
<proteinExistence type="predicted"/>
<dbReference type="AlphaFoldDB" id="A0A0R3SZ65"/>
<dbReference type="InterPro" id="IPR013083">
    <property type="entry name" value="Znf_RING/FYVE/PHD"/>
</dbReference>
<evidence type="ECO:0000313" key="6">
    <source>
        <dbReference type="WBParaSite" id="HDID_0001106101-mRNA-1"/>
    </source>
</evidence>
<feature type="compositionally biased region" description="Acidic residues" evidence="4">
    <location>
        <begin position="273"/>
        <end position="288"/>
    </location>
</feature>
<evidence type="ECO:0000256" key="3">
    <source>
        <dbReference type="PROSITE-ProRule" id="PRU00175"/>
    </source>
</evidence>
<dbReference type="InterPro" id="IPR016135">
    <property type="entry name" value="UBQ-conjugating_enzyme/RWD"/>
</dbReference>
<organism evidence="6">
    <name type="scientific">Hymenolepis diminuta</name>
    <name type="common">Rat tapeworm</name>
    <dbReference type="NCBI Taxonomy" id="6216"/>
    <lineage>
        <taxon>Eukaryota</taxon>
        <taxon>Metazoa</taxon>
        <taxon>Spiralia</taxon>
        <taxon>Lophotrochozoa</taxon>
        <taxon>Platyhelminthes</taxon>
        <taxon>Cestoda</taxon>
        <taxon>Eucestoda</taxon>
        <taxon>Cyclophyllidea</taxon>
        <taxon>Hymenolepididae</taxon>
        <taxon>Hymenolepis</taxon>
    </lineage>
</organism>
<keyword evidence="2" id="KW-0862">Zinc</keyword>
<evidence type="ECO:0000259" key="5">
    <source>
        <dbReference type="PROSITE" id="PS50089"/>
    </source>
</evidence>
<dbReference type="Pfam" id="PF05773">
    <property type="entry name" value="RWD"/>
    <property type="match status" value="1"/>
</dbReference>
<dbReference type="InterPro" id="IPR006575">
    <property type="entry name" value="RWD_dom"/>
</dbReference>
<feature type="domain" description="RING-type" evidence="5">
    <location>
        <begin position="195"/>
        <end position="245"/>
    </location>
</feature>
<evidence type="ECO:0000256" key="2">
    <source>
        <dbReference type="ARBA" id="ARBA00022833"/>
    </source>
</evidence>
<dbReference type="SUPFAM" id="SSF54495">
    <property type="entry name" value="UBC-like"/>
    <property type="match status" value="1"/>
</dbReference>
<evidence type="ECO:0000256" key="1">
    <source>
        <dbReference type="ARBA" id="ARBA00022771"/>
    </source>
</evidence>
<keyword evidence="1 3" id="KW-0479">Metal-binding</keyword>
<evidence type="ECO:0000256" key="4">
    <source>
        <dbReference type="SAM" id="MobiDB-lite"/>
    </source>
</evidence>
<keyword evidence="1 3" id="KW-0863">Zinc-finger</keyword>
<feature type="region of interest" description="Disordered" evidence="4">
    <location>
        <begin position="254"/>
        <end position="292"/>
    </location>
</feature>
<sequence>LAIFYEPGTFHYSKNKNTSLYTGWYRANPKLPNGCPCVQVRLRVSSQTKILHPFDKPQFVRVNNAFCKYYTVGHFPPVLVRFTLPAEYPDNSTPIFSLECTWILSDQLEQVVEQLNAYLNTKEKGEPCLWECFDFLEWQLIPELLGLPKNEDGSYLYDIEECVPTRVMREYALTVLVEHDFEEKRRRFRDEKMECPICAEDKLGRECTRLVGCGHLACHECMKAALEAHMDEGIMAGVFRCMHCDDVVDLSEVSPEIPEITEPPHHKRGNKGEEEENNNENENPEDETPTFIRYEDKAIPTLGKRRQLLEGYIVILYQ</sequence>
<dbReference type="Gene3D" id="3.10.110.10">
    <property type="entry name" value="Ubiquitin Conjugating Enzyme"/>
    <property type="match status" value="1"/>
</dbReference>
<dbReference type="Gene3D" id="3.30.40.10">
    <property type="entry name" value="Zinc/RING finger domain, C3HC4 (zinc finger)"/>
    <property type="match status" value="1"/>
</dbReference>
<dbReference type="WBParaSite" id="HDID_0001106101-mRNA-1">
    <property type="protein sequence ID" value="HDID_0001106101-mRNA-1"/>
    <property type="gene ID" value="HDID_0001106101"/>
</dbReference>
<protein>
    <submittedName>
        <fullName evidence="6">RING-type domain-containing protein</fullName>
    </submittedName>
</protein>
<dbReference type="SUPFAM" id="SSF57850">
    <property type="entry name" value="RING/U-box"/>
    <property type="match status" value="1"/>
</dbReference>